<keyword evidence="1" id="KW-1133">Transmembrane helix</keyword>
<reference evidence="2" key="1">
    <citation type="submission" date="2018-11" db="EMBL/GenBank/DDBJ databases">
        <authorList>
            <person name="Alioto T."/>
            <person name="Alioto T."/>
        </authorList>
    </citation>
    <scope>NUCLEOTIDE SEQUENCE</scope>
</reference>
<comment type="caution">
    <text evidence="2">The sequence shown here is derived from an EMBL/GenBank/DDBJ whole genome shotgun (WGS) entry which is preliminary data.</text>
</comment>
<protein>
    <submittedName>
        <fullName evidence="2">Uncharacterized protein</fullName>
    </submittedName>
</protein>
<feature type="transmembrane region" description="Helical" evidence="1">
    <location>
        <begin position="120"/>
        <end position="139"/>
    </location>
</feature>
<evidence type="ECO:0000256" key="1">
    <source>
        <dbReference type="SAM" id="Phobius"/>
    </source>
</evidence>
<evidence type="ECO:0000313" key="3">
    <source>
        <dbReference type="Proteomes" id="UP000596742"/>
    </source>
</evidence>
<keyword evidence="1" id="KW-0812">Transmembrane</keyword>
<dbReference type="Proteomes" id="UP000596742">
    <property type="component" value="Unassembled WGS sequence"/>
</dbReference>
<keyword evidence="1" id="KW-0472">Membrane</keyword>
<feature type="non-terminal residue" evidence="2">
    <location>
        <position position="140"/>
    </location>
</feature>
<proteinExistence type="predicted"/>
<accession>A0A8B6HQ18</accession>
<gene>
    <name evidence="2" type="ORF">MGAL_10B070645</name>
</gene>
<organism evidence="2 3">
    <name type="scientific">Mytilus galloprovincialis</name>
    <name type="common">Mediterranean mussel</name>
    <dbReference type="NCBI Taxonomy" id="29158"/>
    <lineage>
        <taxon>Eukaryota</taxon>
        <taxon>Metazoa</taxon>
        <taxon>Spiralia</taxon>
        <taxon>Lophotrochozoa</taxon>
        <taxon>Mollusca</taxon>
        <taxon>Bivalvia</taxon>
        <taxon>Autobranchia</taxon>
        <taxon>Pteriomorphia</taxon>
        <taxon>Mytilida</taxon>
        <taxon>Mytiloidea</taxon>
        <taxon>Mytilidae</taxon>
        <taxon>Mytilinae</taxon>
        <taxon>Mytilus</taxon>
    </lineage>
</organism>
<evidence type="ECO:0000313" key="2">
    <source>
        <dbReference type="EMBL" id="VDI82657.1"/>
    </source>
</evidence>
<keyword evidence="3" id="KW-1185">Reference proteome</keyword>
<dbReference type="AlphaFoldDB" id="A0A8B6HQ18"/>
<feature type="transmembrane region" description="Helical" evidence="1">
    <location>
        <begin position="77"/>
        <end position="99"/>
    </location>
</feature>
<feature type="transmembrane region" description="Helical" evidence="1">
    <location>
        <begin position="21"/>
        <end position="43"/>
    </location>
</feature>
<dbReference type="EMBL" id="UYJE01010378">
    <property type="protein sequence ID" value="VDI82657.1"/>
    <property type="molecule type" value="Genomic_DNA"/>
</dbReference>
<name>A0A8B6HQ18_MYTGA</name>
<sequence>MNVQNEDNGVNRDYPVKTLRVFGGLQICIGVLCAILSIVVLIIDSVALSKNCYIENNGNYFFDKECEHNSLTAQSVFLFDILFCLSSGWFILTGCFPFCMTQRRQSRWRCLKKTFMVCNIVAASLFVPTVLSLGVFGTIA</sequence>